<name>A0A673LEA6_9TELE</name>
<dbReference type="PANTHER" id="PTHR31363:SF0">
    <property type="entry name" value="TRAF3-INTERACTING PROTEIN 1"/>
    <property type="match status" value="1"/>
</dbReference>
<keyword evidence="6" id="KW-0206">Cytoskeleton</keyword>
<evidence type="ECO:0000313" key="11">
    <source>
        <dbReference type="Proteomes" id="UP000472270"/>
    </source>
</evidence>
<keyword evidence="4" id="KW-0970">Cilium biogenesis/degradation</keyword>
<protein>
    <recommendedName>
        <fullName evidence="9">TRAF3-interacting protein 1 N-terminal domain-containing protein</fullName>
    </recommendedName>
</protein>
<keyword evidence="11" id="KW-1185">Reference proteome</keyword>
<keyword evidence="5" id="KW-0175">Coiled coil</keyword>
<evidence type="ECO:0000256" key="1">
    <source>
        <dbReference type="ARBA" id="ARBA00004120"/>
    </source>
</evidence>
<dbReference type="PANTHER" id="PTHR31363">
    <property type="entry name" value="TRAF3-INTERACTING PROTEIN 1"/>
    <property type="match status" value="1"/>
</dbReference>
<organism evidence="10 11">
    <name type="scientific">Sinocyclocheilus rhinocerous</name>
    <dbReference type="NCBI Taxonomy" id="307959"/>
    <lineage>
        <taxon>Eukaryota</taxon>
        <taxon>Metazoa</taxon>
        <taxon>Chordata</taxon>
        <taxon>Craniata</taxon>
        <taxon>Vertebrata</taxon>
        <taxon>Euteleostomi</taxon>
        <taxon>Actinopterygii</taxon>
        <taxon>Neopterygii</taxon>
        <taxon>Teleostei</taxon>
        <taxon>Ostariophysi</taxon>
        <taxon>Cypriniformes</taxon>
        <taxon>Cyprinidae</taxon>
        <taxon>Cyprininae</taxon>
        <taxon>Sinocyclocheilus</taxon>
    </lineage>
</organism>
<dbReference type="Proteomes" id="UP000472270">
    <property type="component" value="Unassembled WGS sequence"/>
</dbReference>
<dbReference type="GO" id="GO:0036064">
    <property type="term" value="C:ciliary basal body"/>
    <property type="evidence" value="ECO:0007669"/>
    <property type="project" value="TreeGrafter"/>
</dbReference>
<evidence type="ECO:0000256" key="8">
    <source>
        <dbReference type="ARBA" id="ARBA00043971"/>
    </source>
</evidence>
<evidence type="ECO:0000256" key="6">
    <source>
        <dbReference type="ARBA" id="ARBA00023212"/>
    </source>
</evidence>
<dbReference type="GO" id="GO:0005930">
    <property type="term" value="C:axoneme"/>
    <property type="evidence" value="ECO:0007669"/>
    <property type="project" value="UniProtKB-SubCell"/>
</dbReference>
<dbReference type="InterPro" id="IPR040468">
    <property type="entry name" value="TRAF3IP1_N"/>
</dbReference>
<dbReference type="GO" id="GO:0070507">
    <property type="term" value="P:regulation of microtubule cytoskeleton organization"/>
    <property type="evidence" value="ECO:0007669"/>
    <property type="project" value="TreeGrafter"/>
</dbReference>
<evidence type="ECO:0000313" key="10">
    <source>
        <dbReference type="Ensembl" id="ENSSRHP00000074521.1"/>
    </source>
</evidence>
<keyword evidence="3" id="KW-0963">Cytoplasm</keyword>
<dbReference type="GO" id="GO:0060271">
    <property type="term" value="P:cilium assembly"/>
    <property type="evidence" value="ECO:0007669"/>
    <property type="project" value="TreeGrafter"/>
</dbReference>
<dbReference type="Pfam" id="PF10243">
    <property type="entry name" value="MIP-T3"/>
    <property type="match status" value="1"/>
</dbReference>
<dbReference type="GO" id="GO:0042073">
    <property type="term" value="P:intraciliary transport"/>
    <property type="evidence" value="ECO:0007669"/>
    <property type="project" value="TreeGrafter"/>
</dbReference>
<keyword evidence="7" id="KW-0966">Cell projection</keyword>
<dbReference type="InterPro" id="IPR018799">
    <property type="entry name" value="TRAF3IP1"/>
</dbReference>
<evidence type="ECO:0000256" key="5">
    <source>
        <dbReference type="ARBA" id="ARBA00023054"/>
    </source>
</evidence>
<dbReference type="AlphaFoldDB" id="A0A673LEA6"/>
<feature type="domain" description="TRAF3-interacting protein 1 N-terminal" evidence="9">
    <location>
        <begin position="6"/>
        <end position="44"/>
    </location>
</feature>
<comment type="subcellular location">
    <subcellularLocation>
        <location evidence="2">Cytoplasm</location>
        <location evidence="2">Cytoskeleton</location>
        <location evidence="2">Cilium axoneme</location>
    </subcellularLocation>
    <subcellularLocation>
        <location evidence="1">Cytoplasm</location>
        <location evidence="1">Cytoskeleton</location>
        <location evidence="1">Cilium basal body</location>
    </subcellularLocation>
</comment>
<proteinExistence type="inferred from homology"/>
<evidence type="ECO:0000256" key="7">
    <source>
        <dbReference type="ARBA" id="ARBA00023273"/>
    </source>
</evidence>
<reference evidence="10" key="2">
    <citation type="submission" date="2025-09" db="UniProtKB">
        <authorList>
            <consortium name="Ensembl"/>
        </authorList>
    </citation>
    <scope>IDENTIFICATION</scope>
</reference>
<evidence type="ECO:0000259" key="9">
    <source>
        <dbReference type="Pfam" id="PF10243"/>
    </source>
</evidence>
<dbReference type="Ensembl" id="ENSSRHT00000076551.1">
    <property type="protein sequence ID" value="ENSSRHP00000074521.1"/>
    <property type="gene ID" value="ENSSRHG00000037005.1"/>
</dbReference>
<evidence type="ECO:0000256" key="3">
    <source>
        <dbReference type="ARBA" id="ARBA00022490"/>
    </source>
</evidence>
<accession>A0A673LEA6</accession>
<evidence type="ECO:0000256" key="4">
    <source>
        <dbReference type="ARBA" id="ARBA00022794"/>
    </source>
</evidence>
<dbReference type="GO" id="GO:0008017">
    <property type="term" value="F:microtubule binding"/>
    <property type="evidence" value="ECO:0007669"/>
    <property type="project" value="InterPro"/>
</dbReference>
<sequence length="68" mass="7849">MNESVAKKTQETLGKVIKKPPLTEKLLSKPPFRYLHDIFSEVTQLRLARPSVHCMHTLYTSRVMLVIV</sequence>
<dbReference type="GO" id="GO:0030992">
    <property type="term" value="C:intraciliary transport particle B"/>
    <property type="evidence" value="ECO:0007669"/>
    <property type="project" value="TreeGrafter"/>
</dbReference>
<comment type="similarity">
    <text evidence="8">Belongs to the TRAF3IP1 family.</text>
</comment>
<dbReference type="Gene3D" id="1.10.418.50">
    <property type="entry name" value="Microtubule-binding protein MIP-T3"/>
    <property type="match status" value="1"/>
</dbReference>
<dbReference type="InterPro" id="IPR042576">
    <property type="entry name" value="TRAF3IP1_N_sf"/>
</dbReference>
<evidence type="ECO:0000256" key="2">
    <source>
        <dbReference type="ARBA" id="ARBA00004430"/>
    </source>
</evidence>
<reference evidence="10" key="1">
    <citation type="submission" date="2025-08" db="UniProtKB">
        <authorList>
            <consortium name="Ensembl"/>
        </authorList>
    </citation>
    <scope>IDENTIFICATION</scope>
</reference>